<dbReference type="FlyBase" id="FBgn0264908">
    <property type="gene designation" value="pHCl-1"/>
</dbReference>
<name>Q95T52_DROME</name>
<dbReference type="AGR" id="FB:FBgn0264908"/>
<gene>
    <name evidence="3" type="primary">pHCl-1</name>
    <name evidence="3" type="synonym">pHCl</name>
    <name evidence="3" type="ORF">CG44099</name>
</gene>
<dbReference type="AlphaFoldDB" id="Q95T52"/>
<keyword evidence="1" id="KW-0472">Membrane</keyword>
<organism evidence="2">
    <name type="scientific">Drosophila melanogaster</name>
    <name type="common">Fruit fly</name>
    <dbReference type="NCBI Taxonomy" id="7227"/>
    <lineage>
        <taxon>Eukaryota</taxon>
        <taxon>Metazoa</taxon>
        <taxon>Ecdysozoa</taxon>
        <taxon>Arthropoda</taxon>
        <taxon>Hexapoda</taxon>
        <taxon>Insecta</taxon>
        <taxon>Pterygota</taxon>
        <taxon>Neoptera</taxon>
        <taxon>Endopterygota</taxon>
        <taxon>Diptera</taxon>
        <taxon>Brachycera</taxon>
        <taxon>Muscomorpha</taxon>
        <taxon>Ephydroidea</taxon>
        <taxon>Drosophilidae</taxon>
        <taxon>Drosophila</taxon>
        <taxon>Sophophora</taxon>
    </lineage>
</organism>
<proteinExistence type="evidence at transcript level"/>
<keyword evidence="1" id="KW-1133">Transmembrane helix</keyword>
<feature type="transmembrane region" description="Helical" evidence="1">
    <location>
        <begin position="20"/>
        <end position="40"/>
    </location>
</feature>
<evidence type="ECO:0000313" key="3">
    <source>
        <dbReference type="FlyBase" id="FBgn0264908"/>
    </source>
</evidence>
<protein>
    <submittedName>
        <fullName evidence="2">GH21757p</fullName>
    </submittedName>
</protein>
<dbReference type="OrthoDB" id="8173437at2759"/>
<evidence type="ECO:0000256" key="1">
    <source>
        <dbReference type="SAM" id="Phobius"/>
    </source>
</evidence>
<sequence>MAIYVSRECSKCYTYATWSLVYFRFVNQLFKWLVVTILLINKLSVLNKSRFKFIVIYSIIGYF</sequence>
<accession>Q95T52</accession>
<reference evidence="2" key="1">
    <citation type="submission" date="2001-10" db="EMBL/GenBank/DDBJ databases">
        <authorList>
            <person name="Stapleton M."/>
            <person name="Brokstein P."/>
            <person name="Hong L."/>
            <person name="Agbayani A."/>
            <person name="Carlson J."/>
            <person name="Champe M."/>
            <person name="Chavez C."/>
            <person name="Dorsett V."/>
            <person name="Farfan D."/>
            <person name="Frise E."/>
            <person name="George R."/>
            <person name="Gonzalez M."/>
            <person name="Guarin H."/>
            <person name="Li P."/>
            <person name="Liao G."/>
            <person name="Miranda A."/>
            <person name="Mungall C.J."/>
            <person name="Nunoo J."/>
            <person name="Pacleb J."/>
            <person name="Paragas V."/>
            <person name="Park S."/>
            <person name="Phouanenavong S."/>
            <person name="Wan K."/>
            <person name="Yu C."/>
            <person name="Lewis S.E."/>
            <person name="Rubin G.M."/>
            <person name="Celniker S."/>
        </authorList>
    </citation>
    <scope>NUCLEOTIDE SEQUENCE</scope>
    <source>
        <strain evidence="2">Berkeley</strain>
    </source>
</reference>
<dbReference type="GO" id="GO:0061797">
    <property type="term" value="F:pH-gated chloride channel activity"/>
    <property type="evidence" value="ECO:0000314"/>
    <property type="project" value="FlyBase"/>
</dbReference>
<evidence type="ECO:0000313" key="2">
    <source>
        <dbReference type="EMBL" id="AAL25367.1"/>
    </source>
</evidence>
<keyword evidence="1" id="KW-0812">Transmembrane</keyword>
<dbReference type="GO" id="GO:1902476">
    <property type="term" value="P:chloride transmembrane transport"/>
    <property type="evidence" value="ECO:0000314"/>
    <property type="project" value="FlyBase"/>
</dbReference>
<dbReference type="EMBL" id="AY060328">
    <property type="protein sequence ID" value="AAL25367.1"/>
    <property type="molecule type" value="mRNA"/>
</dbReference>